<dbReference type="PIRSF" id="PIRSF016838">
    <property type="entry name" value="PafC"/>
    <property type="match status" value="1"/>
</dbReference>
<dbReference type="Gene3D" id="1.10.10.10">
    <property type="entry name" value="Winged helix-like DNA-binding domain superfamily/Winged helix DNA-binding domain"/>
    <property type="match status" value="1"/>
</dbReference>
<dbReference type="InterPro" id="IPR018356">
    <property type="entry name" value="Tscrpt_reg_HTH_DeoR_CS"/>
</dbReference>
<sequence>MASPSARMLQLLSLLQLRRDWPGAVLAERLDTTPRTVRRDVDRLRELGYRIRGAKGPDGGYRLEAGSELPPFLFDDDQALALAVALRSAPLTGTGLEEASARALATLRQVLPQRVARRLDALRFTTAPAAGPTVAPEVLVAVSTAVRASEELRFAYSGARRRVEPHHLVARQGRWYLIAFDLEREDWRVFRADRVGSPLPSGARFVRRAVPGGGPAAFLTARFRGSEDGAWPCVGSAVLRAPASAVLPFAEEVEDLGDGSCRVRAGSWSWEALAASFGRFGAELGEAEPRELAAAFEVLGRRFAAVGAGSNSAETPPQA</sequence>
<dbReference type="Pfam" id="PF08279">
    <property type="entry name" value="HTH_11"/>
    <property type="match status" value="1"/>
</dbReference>
<dbReference type="Proteomes" id="UP001155240">
    <property type="component" value="Unassembled WGS sequence"/>
</dbReference>
<evidence type="ECO:0000313" key="5">
    <source>
        <dbReference type="EMBL" id="MCM6762969.1"/>
    </source>
</evidence>
<dbReference type="InterPro" id="IPR026881">
    <property type="entry name" value="WYL_dom"/>
</dbReference>
<keyword evidence="3" id="KW-0804">Transcription</keyword>
<dbReference type="PROSITE" id="PS51000">
    <property type="entry name" value="HTH_DEOR_2"/>
    <property type="match status" value="1"/>
</dbReference>
<dbReference type="SUPFAM" id="SSF46785">
    <property type="entry name" value="Winged helix' DNA-binding domain"/>
    <property type="match status" value="1"/>
</dbReference>
<organism evidence="5 6">
    <name type="scientific">Rathayibacter rubneri</name>
    <dbReference type="NCBI Taxonomy" id="2950106"/>
    <lineage>
        <taxon>Bacteria</taxon>
        <taxon>Bacillati</taxon>
        <taxon>Actinomycetota</taxon>
        <taxon>Actinomycetes</taxon>
        <taxon>Micrococcales</taxon>
        <taxon>Microbacteriaceae</taxon>
        <taxon>Rathayibacter</taxon>
    </lineage>
</organism>
<dbReference type="PROSITE" id="PS00894">
    <property type="entry name" value="HTH_DEOR_1"/>
    <property type="match status" value="1"/>
</dbReference>
<dbReference type="GO" id="GO:0003700">
    <property type="term" value="F:DNA-binding transcription factor activity"/>
    <property type="evidence" value="ECO:0007669"/>
    <property type="project" value="InterPro"/>
</dbReference>
<dbReference type="InterPro" id="IPR051534">
    <property type="entry name" value="CBASS_pafABC_assoc_protein"/>
</dbReference>
<keyword evidence="6" id="KW-1185">Reference proteome</keyword>
<dbReference type="PANTHER" id="PTHR34580">
    <property type="match status" value="1"/>
</dbReference>
<comment type="caution">
    <text evidence="5">The sequence shown here is derived from an EMBL/GenBank/DDBJ whole genome shotgun (WGS) entry which is preliminary data.</text>
</comment>
<dbReference type="InterPro" id="IPR013196">
    <property type="entry name" value="HTH_11"/>
</dbReference>
<dbReference type="PANTHER" id="PTHR34580:SF3">
    <property type="entry name" value="PROTEIN PAFB"/>
    <property type="match status" value="1"/>
</dbReference>
<protein>
    <submittedName>
        <fullName evidence="5">WYL domain-containing protein</fullName>
    </submittedName>
</protein>
<keyword evidence="1" id="KW-0805">Transcription regulation</keyword>
<dbReference type="InterPro" id="IPR001034">
    <property type="entry name" value="DeoR_HTH"/>
</dbReference>
<dbReference type="PROSITE" id="PS52050">
    <property type="entry name" value="WYL"/>
    <property type="match status" value="1"/>
</dbReference>
<keyword evidence="2" id="KW-0238">DNA-binding</keyword>
<dbReference type="InterPro" id="IPR036388">
    <property type="entry name" value="WH-like_DNA-bd_sf"/>
</dbReference>
<evidence type="ECO:0000313" key="6">
    <source>
        <dbReference type="Proteomes" id="UP001155240"/>
    </source>
</evidence>
<dbReference type="InterPro" id="IPR036390">
    <property type="entry name" value="WH_DNA-bd_sf"/>
</dbReference>
<dbReference type="Pfam" id="PF13280">
    <property type="entry name" value="WYL"/>
    <property type="match status" value="1"/>
</dbReference>
<name>A0A9X2DYD6_9MICO</name>
<dbReference type="GO" id="GO:0003677">
    <property type="term" value="F:DNA binding"/>
    <property type="evidence" value="ECO:0007669"/>
    <property type="project" value="UniProtKB-KW"/>
</dbReference>
<evidence type="ECO:0000259" key="4">
    <source>
        <dbReference type="PROSITE" id="PS51000"/>
    </source>
</evidence>
<evidence type="ECO:0000256" key="3">
    <source>
        <dbReference type="ARBA" id="ARBA00023163"/>
    </source>
</evidence>
<evidence type="ECO:0000256" key="1">
    <source>
        <dbReference type="ARBA" id="ARBA00023015"/>
    </source>
</evidence>
<evidence type="ECO:0000256" key="2">
    <source>
        <dbReference type="ARBA" id="ARBA00023125"/>
    </source>
</evidence>
<gene>
    <name evidence="5" type="ORF">NB037_11125</name>
</gene>
<proteinExistence type="predicted"/>
<reference evidence="5" key="1">
    <citation type="submission" date="2022-06" db="EMBL/GenBank/DDBJ databases">
        <title>Whole genome shotgun sequencing (WGS) of Rathayibacter sp. ZW T2_19, isolated from stored onions (Allium cepa).</title>
        <authorList>
            <person name="Stoll D.A."/>
            <person name="Huch M."/>
        </authorList>
    </citation>
    <scope>NUCLEOTIDE SEQUENCE</scope>
    <source>
        <strain evidence="5">ZW T2_19</strain>
    </source>
</reference>
<dbReference type="AlphaFoldDB" id="A0A9X2DYD6"/>
<dbReference type="RefSeq" id="WP_251945728.1">
    <property type="nucleotide sequence ID" value="NZ_JAMRYM010000044.1"/>
</dbReference>
<feature type="domain" description="HTH deoR-type" evidence="4">
    <location>
        <begin position="4"/>
        <end position="59"/>
    </location>
</feature>
<dbReference type="EMBL" id="JAMRYM010000044">
    <property type="protein sequence ID" value="MCM6762969.1"/>
    <property type="molecule type" value="Genomic_DNA"/>
</dbReference>
<dbReference type="InterPro" id="IPR028349">
    <property type="entry name" value="PafC-like"/>
</dbReference>
<accession>A0A9X2DYD6</accession>